<evidence type="ECO:0008006" key="3">
    <source>
        <dbReference type="Google" id="ProtNLM"/>
    </source>
</evidence>
<comment type="caution">
    <text evidence="1">The sequence shown here is derived from an EMBL/GenBank/DDBJ whole genome shotgun (WGS) entry which is preliminary data.</text>
</comment>
<dbReference type="InterPro" id="IPR011050">
    <property type="entry name" value="Pectin_lyase_fold/virulence"/>
</dbReference>
<reference evidence="1 2" key="1">
    <citation type="submission" date="2019-07" db="EMBL/GenBank/DDBJ databases">
        <title>Georgenia wutianyii sp. nov. and Georgenia *** sp. nov. isolated from plateau pika (Ochotona curzoniae) in the Qinghai-Tibet plateau of China.</title>
        <authorList>
            <person name="Tian Z."/>
        </authorList>
    </citation>
    <scope>NUCLEOTIDE SEQUENCE [LARGE SCALE GENOMIC DNA]</scope>
    <source>
        <strain evidence="1 2">Z446</strain>
    </source>
</reference>
<protein>
    <recommendedName>
        <fullName evidence="3">Right handed beta helix domain-containing protein</fullName>
    </recommendedName>
</protein>
<dbReference type="SUPFAM" id="SSF51126">
    <property type="entry name" value="Pectin lyase-like"/>
    <property type="match status" value="1"/>
</dbReference>
<organism evidence="1 2">
    <name type="scientific">Georgenia yuyongxinii</name>
    <dbReference type="NCBI Taxonomy" id="2589797"/>
    <lineage>
        <taxon>Bacteria</taxon>
        <taxon>Bacillati</taxon>
        <taxon>Actinomycetota</taxon>
        <taxon>Actinomycetes</taxon>
        <taxon>Micrococcales</taxon>
        <taxon>Bogoriellaceae</taxon>
        <taxon>Georgenia</taxon>
    </lineage>
</organism>
<dbReference type="AlphaFoldDB" id="A0A552WLZ5"/>
<gene>
    <name evidence="1" type="ORF">FJ693_16255</name>
</gene>
<evidence type="ECO:0000313" key="1">
    <source>
        <dbReference type="EMBL" id="TRW43792.1"/>
    </source>
</evidence>
<dbReference type="RefSeq" id="WP_143419510.1">
    <property type="nucleotide sequence ID" value="NZ_VJXR01000065.1"/>
</dbReference>
<dbReference type="Proteomes" id="UP000318693">
    <property type="component" value="Unassembled WGS sequence"/>
</dbReference>
<keyword evidence="2" id="KW-1185">Reference proteome</keyword>
<dbReference type="EMBL" id="VJXR01000065">
    <property type="protein sequence ID" value="TRW43792.1"/>
    <property type="molecule type" value="Genomic_DNA"/>
</dbReference>
<accession>A0A552WLZ5</accession>
<evidence type="ECO:0000313" key="2">
    <source>
        <dbReference type="Proteomes" id="UP000318693"/>
    </source>
</evidence>
<proteinExistence type="predicted"/>
<sequence>MTTAVLVGASVAPAVADAPGTTYYVDADKGSDANSGTTPATAVKSLERASALDLGPGDSVLFERGDQWRGQLVLENLAGSADSPITVGSYGSADRRPVIHGTSPDYTRSYATVELLNSEHVTLEGLELTNRSERRSIEGGGGGLRQGINIAITDADRSVYSGIHVSDVDIYDVDGKTDPAGDSNDGKRTGGIGFLIDDDFDGEPVRFHDISVTDSRIERVDQTGIWLESTFRDKELQPGTEGTTRAGHTWDEIKFTDVNIGYNAILDVGKNAAILRMMEGGSFHHNVVANNADRVLAGNTVFTSYVNGAVVEWNQVGHNVAHAAKDGAAFDPDLDSPNTVWRYNYSHDNNYGLMTLCTRARDGGIEVYQNIDIGGKGRTMNINYSFSDLTVRDNAFWAKPVADVEYPDTHPEYVNPDRAQADGYPQLIWETYLRPEAEFVHGQRYTYTGNTIYNEAPTATFYLNPNEPGVSRQLVDRTVVDNDFYGIWPQDGTGAPVEDGFTHGGSTPPASWIADTVGQQVYDFWAPSIAGQANDAIGPRSGTFAELPKRPEEPVVTPGELLSRLDTVAYSLREADGNGNTHFTASATKAAEWGRTARWDDPVAQFLVARESFEGSTPVKQYKKGELYRYAVTDEQGAAARADGFSYNTNVFHVLAEPVEGSRPVHLLTNRARYSLAAEGRLLTDEIAAGWQDLGVLFHTASLPEVTPAPVTWTDASGSSSDTYTVPVTEHVAYLLDGAHVAAGTYPGAETVAITAVPDAGYLLADGAAAGWTIEFSDGRWVTPAEVKLLDVPGTANDAIIVPKATGVEYLLDGQVVRQGRHTVGSAGTVRVEARALAGYVVAPGAAGVWTYEFSSSHPRNK</sequence>
<name>A0A552WLZ5_9MICO</name>